<organism evidence="2 3">
    <name type="scientific">Glossina brevipalpis</name>
    <dbReference type="NCBI Taxonomy" id="37001"/>
    <lineage>
        <taxon>Eukaryota</taxon>
        <taxon>Metazoa</taxon>
        <taxon>Ecdysozoa</taxon>
        <taxon>Arthropoda</taxon>
        <taxon>Hexapoda</taxon>
        <taxon>Insecta</taxon>
        <taxon>Pterygota</taxon>
        <taxon>Neoptera</taxon>
        <taxon>Endopterygota</taxon>
        <taxon>Diptera</taxon>
        <taxon>Brachycera</taxon>
        <taxon>Muscomorpha</taxon>
        <taxon>Hippoboscoidea</taxon>
        <taxon>Glossinidae</taxon>
        <taxon>Glossina</taxon>
    </lineage>
</organism>
<protein>
    <submittedName>
        <fullName evidence="2">Uncharacterized protein</fullName>
    </submittedName>
</protein>
<evidence type="ECO:0000256" key="1">
    <source>
        <dbReference type="SAM" id="Phobius"/>
    </source>
</evidence>
<proteinExistence type="predicted"/>
<evidence type="ECO:0000313" key="3">
    <source>
        <dbReference type="Proteomes" id="UP000091820"/>
    </source>
</evidence>
<keyword evidence="1" id="KW-0472">Membrane</keyword>
<keyword evidence="1" id="KW-1133">Transmembrane helix</keyword>
<dbReference type="EnsemblMetazoa" id="GBRI037622-RA">
    <property type="protein sequence ID" value="GBRI037622-PA"/>
    <property type="gene ID" value="GBRI037622"/>
</dbReference>
<keyword evidence="1" id="KW-0812">Transmembrane</keyword>
<name>A0A1A9WYT8_9MUSC</name>
<accession>A0A1A9WYT8</accession>
<dbReference type="AlphaFoldDB" id="A0A1A9WYT8"/>
<sequence length="115" mass="13165">MEWNGMVGNIEPNSPPIFIRNASTTLSVHNIENICVSLDEFLPLCVLSRFTNEMMRAILSSKRGNTWYLLWIPYTKCGLTIGLFMILLVLLFALEDEFPKAFVTCYIQIKNSIDN</sequence>
<reference evidence="2" key="2">
    <citation type="submission" date="2020-05" db="UniProtKB">
        <authorList>
            <consortium name="EnsemblMetazoa"/>
        </authorList>
    </citation>
    <scope>IDENTIFICATION</scope>
    <source>
        <strain evidence="2">IAEA</strain>
    </source>
</reference>
<evidence type="ECO:0000313" key="2">
    <source>
        <dbReference type="EnsemblMetazoa" id="GBRI037622-PA"/>
    </source>
</evidence>
<reference evidence="3" key="1">
    <citation type="submission" date="2014-03" db="EMBL/GenBank/DDBJ databases">
        <authorList>
            <person name="Aksoy S."/>
            <person name="Warren W."/>
            <person name="Wilson R.K."/>
        </authorList>
    </citation>
    <scope>NUCLEOTIDE SEQUENCE [LARGE SCALE GENOMIC DNA]</scope>
    <source>
        <strain evidence="3">IAEA</strain>
    </source>
</reference>
<feature type="transmembrane region" description="Helical" evidence="1">
    <location>
        <begin position="68"/>
        <end position="94"/>
    </location>
</feature>
<keyword evidence="3" id="KW-1185">Reference proteome</keyword>
<dbReference type="VEuPathDB" id="VectorBase:GBRI037622"/>
<dbReference type="Proteomes" id="UP000091820">
    <property type="component" value="Unassembled WGS sequence"/>
</dbReference>